<dbReference type="GO" id="GO:0046872">
    <property type="term" value="F:metal ion binding"/>
    <property type="evidence" value="ECO:0007669"/>
    <property type="project" value="UniProtKB-KW"/>
</dbReference>
<dbReference type="PROSITE" id="PS00113">
    <property type="entry name" value="ADENYLATE_KINASE"/>
    <property type="match status" value="1"/>
</dbReference>
<evidence type="ECO:0000256" key="1">
    <source>
        <dbReference type="ARBA" id="ARBA00022679"/>
    </source>
</evidence>
<dbReference type="Gene3D" id="3.40.50.300">
    <property type="entry name" value="P-loop containing nucleotide triphosphate hydrolases"/>
    <property type="match status" value="1"/>
</dbReference>
<evidence type="ECO:0000256" key="4">
    <source>
        <dbReference type="ARBA" id="ARBA00022777"/>
    </source>
</evidence>
<evidence type="ECO:0000256" key="5">
    <source>
        <dbReference type="ARBA" id="ARBA00022801"/>
    </source>
</evidence>
<dbReference type="GO" id="GO:0019205">
    <property type="term" value="F:nucleobase-containing compound kinase activity"/>
    <property type="evidence" value="ECO:0007669"/>
    <property type="project" value="InterPro"/>
</dbReference>
<dbReference type="InterPro" id="IPR033690">
    <property type="entry name" value="Adenylat_kinase_CS"/>
</dbReference>
<dbReference type="GO" id="GO:0002953">
    <property type="term" value="F:5'-deoxynucleotidase activity"/>
    <property type="evidence" value="ECO:0007669"/>
    <property type="project" value="InterPro"/>
</dbReference>
<keyword evidence="4 6" id="KW-0418">Kinase</keyword>
<dbReference type="InterPro" id="IPR027417">
    <property type="entry name" value="P-loop_NTPase"/>
</dbReference>
<keyword evidence="5" id="KW-0378">Hydrolase</keyword>
<keyword evidence="9" id="KW-1185">Reference proteome</keyword>
<comment type="caution">
    <text evidence="8">The sequence shown here is derived from an EMBL/GenBank/DDBJ whole genome shotgun (WGS) entry which is preliminary data.</text>
</comment>
<evidence type="ECO:0000256" key="3">
    <source>
        <dbReference type="ARBA" id="ARBA00022741"/>
    </source>
</evidence>
<evidence type="ECO:0000313" key="8">
    <source>
        <dbReference type="EMBL" id="KAG4412402.1"/>
    </source>
</evidence>
<comment type="similarity">
    <text evidence="6">Belongs to the adenylate kinase family.</text>
</comment>
<evidence type="ECO:0000259" key="7">
    <source>
        <dbReference type="Pfam" id="PF13023"/>
    </source>
</evidence>
<evidence type="ECO:0000256" key="2">
    <source>
        <dbReference type="ARBA" id="ARBA00022723"/>
    </source>
</evidence>
<dbReference type="Pfam" id="PF00406">
    <property type="entry name" value="ADK"/>
    <property type="match status" value="1"/>
</dbReference>
<dbReference type="GO" id="GO:0005524">
    <property type="term" value="F:ATP binding"/>
    <property type="evidence" value="ECO:0007669"/>
    <property type="project" value="InterPro"/>
</dbReference>
<protein>
    <recommendedName>
        <fullName evidence="7">HD domain-containing protein</fullName>
    </recommendedName>
</protein>
<dbReference type="AlphaFoldDB" id="A0A8H7T3A0"/>
<feature type="domain" description="HD" evidence="7">
    <location>
        <begin position="204"/>
        <end position="347"/>
    </location>
</feature>
<keyword evidence="3" id="KW-0547">Nucleotide-binding</keyword>
<evidence type="ECO:0000313" key="9">
    <source>
        <dbReference type="Proteomes" id="UP000664132"/>
    </source>
</evidence>
<dbReference type="SUPFAM" id="SSF52540">
    <property type="entry name" value="P-loop containing nucleoside triphosphate hydrolases"/>
    <property type="match status" value="1"/>
</dbReference>
<dbReference type="OrthoDB" id="442176at2759"/>
<dbReference type="InterPro" id="IPR000850">
    <property type="entry name" value="Adenylat/UMP-CMP_kin"/>
</dbReference>
<dbReference type="PANTHER" id="PTHR11845:SF13">
    <property type="entry name" value="5'-DEOXYNUCLEOTIDASE HDDC2"/>
    <property type="match status" value="1"/>
</dbReference>
<evidence type="ECO:0000256" key="6">
    <source>
        <dbReference type="RuleBase" id="RU003330"/>
    </source>
</evidence>
<keyword evidence="1 6" id="KW-0808">Transferase</keyword>
<accession>A0A8H7T3A0</accession>
<reference evidence="8" key="1">
    <citation type="submission" date="2021-02" db="EMBL/GenBank/DDBJ databases">
        <title>Genome sequence Cadophora malorum strain M34.</title>
        <authorList>
            <person name="Stefanovic E."/>
            <person name="Vu D."/>
            <person name="Scully C."/>
            <person name="Dijksterhuis J."/>
            <person name="Roader J."/>
            <person name="Houbraken J."/>
        </authorList>
    </citation>
    <scope>NUCLEOTIDE SEQUENCE</scope>
    <source>
        <strain evidence="8">M34</strain>
    </source>
</reference>
<name>A0A8H7T3A0_9HELO</name>
<feature type="domain" description="HD" evidence="7">
    <location>
        <begin position="5"/>
        <end position="106"/>
    </location>
</feature>
<dbReference type="Pfam" id="PF13023">
    <property type="entry name" value="HD_3"/>
    <property type="match status" value="2"/>
</dbReference>
<dbReference type="Proteomes" id="UP000664132">
    <property type="component" value="Unassembled WGS sequence"/>
</dbReference>
<organism evidence="8 9">
    <name type="scientific">Cadophora malorum</name>
    <dbReference type="NCBI Taxonomy" id="108018"/>
    <lineage>
        <taxon>Eukaryota</taxon>
        <taxon>Fungi</taxon>
        <taxon>Dikarya</taxon>
        <taxon>Ascomycota</taxon>
        <taxon>Pezizomycotina</taxon>
        <taxon>Leotiomycetes</taxon>
        <taxon>Helotiales</taxon>
        <taxon>Ploettnerulaceae</taxon>
        <taxon>Cadophora</taxon>
    </lineage>
</organism>
<dbReference type="SUPFAM" id="SSF109604">
    <property type="entry name" value="HD-domain/PDEase-like"/>
    <property type="match status" value="2"/>
</dbReference>
<dbReference type="Gene3D" id="1.10.3210.10">
    <property type="entry name" value="Hypothetical protein af1432"/>
    <property type="match status" value="2"/>
</dbReference>
<dbReference type="InterPro" id="IPR006674">
    <property type="entry name" value="HD_domain"/>
</dbReference>
<gene>
    <name evidence="8" type="ORF">IFR04_014470</name>
</gene>
<keyword evidence="2" id="KW-0479">Metal-binding</keyword>
<dbReference type="GO" id="GO:0005737">
    <property type="term" value="C:cytoplasm"/>
    <property type="evidence" value="ECO:0007669"/>
    <property type="project" value="TreeGrafter"/>
</dbReference>
<proteinExistence type="inferred from homology"/>
<dbReference type="GO" id="GO:0006139">
    <property type="term" value="P:nucleobase-containing compound metabolic process"/>
    <property type="evidence" value="ECO:0007669"/>
    <property type="project" value="InterPro"/>
</dbReference>
<dbReference type="HAMAP" id="MF_00235">
    <property type="entry name" value="Adenylate_kinase_Adk"/>
    <property type="match status" value="1"/>
</dbReference>
<dbReference type="InterPro" id="IPR039356">
    <property type="entry name" value="YfbR/HDDC2"/>
</dbReference>
<dbReference type="EMBL" id="JAFJYH010000381">
    <property type="protein sequence ID" value="KAG4412402.1"/>
    <property type="molecule type" value="Genomic_DNA"/>
</dbReference>
<dbReference type="PANTHER" id="PTHR11845">
    <property type="entry name" value="5'-DEOXYNUCLEOTIDASE HDDC2"/>
    <property type="match status" value="1"/>
</dbReference>
<dbReference type="CDD" id="cd01428">
    <property type="entry name" value="ADK"/>
    <property type="match status" value="1"/>
</dbReference>
<dbReference type="PRINTS" id="PR00094">
    <property type="entry name" value="ADENYLTKNASE"/>
</dbReference>
<sequence>MPTCWESLGIHSFESAADHMWQTWAVLLAYAQEADSSLDRCMLMSLFHAITDFTPTGGELKKESLAKDYLRCLLQTTNATLAREFDDLWSEYKQGESQVARRVRDACACAYAVQDGNLDGTIRTGEELSQLRKSVLSLDLGNFMDLLLDEIKAPDQTESATLMNAITVGQAYWNTPSESFELVSKAMETVPSTSPLTFLRLTQRLAKIDRAGWVRRGISSTKVEKVSGHSWRMAILGWVLVSQQGEINRIECINMNCAHDMGEALVADVTPHDGISRGDKQTHERHGQELLVYTLKVPNPFAATLLRRLLTTFEEGNELEAKVGHDIDSAECRAQAVEYARRYKNTKISGKTKTIGKTIEEDFLTPEPKMNLSEVQKFAELLSQELATSLSRREDICIVFVLGGPAVGKGTQCKQLARKHGFHHISVGELLDEPSPFADFIIESKREYVIIPAQLTVSLLQDEMSRGLSDGKRVFVIDGFPRSIDQASYFDEIISDHYSTILFDCSESVMTERSIARAEVAKKAGKERVDDNPITIAKRVKDFRKKNEPVETYLKQHGPFQEIPSDGSQDEVRSSFEPAVLEKINGKF</sequence>